<gene>
    <name evidence="2" type="ORF">ASB58_10050</name>
</gene>
<keyword evidence="1" id="KW-0472">Membrane</keyword>
<keyword evidence="2" id="KW-0547">Nucleotide-binding</keyword>
<accession>A0A395R5K1</accession>
<dbReference type="RefSeq" id="WP_281254814.1">
    <property type="nucleotide sequence ID" value="NZ_LMAZ01000002.1"/>
</dbReference>
<organism evidence="2 3">
    <name type="scientific">Pseudomonas abyssi</name>
    <dbReference type="NCBI Taxonomy" id="170540"/>
    <lineage>
        <taxon>Bacteria</taxon>
        <taxon>Pseudomonadati</taxon>
        <taxon>Pseudomonadota</taxon>
        <taxon>Gammaproteobacteria</taxon>
        <taxon>Pseudomonadales</taxon>
        <taxon>Pseudomonadaceae</taxon>
        <taxon>Pseudomonas</taxon>
    </lineage>
</organism>
<comment type="caution">
    <text evidence="2">The sequence shown here is derived from an EMBL/GenBank/DDBJ whole genome shotgun (WGS) entry which is preliminary data.</text>
</comment>
<dbReference type="AlphaFoldDB" id="A0A395R5K1"/>
<feature type="transmembrane region" description="Helical" evidence="1">
    <location>
        <begin position="6"/>
        <end position="29"/>
    </location>
</feature>
<dbReference type="EMBL" id="LMAZ01000002">
    <property type="protein sequence ID" value="RGP55385.1"/>
    <property type="molecule type" value="Genomic_DNA"/>
</dbReference>
<evidence type="ECO:0000256" key="1">
    <source>
        <dbReference type="SAM" id="Phobius"/>
    </source>
</evidence>
<keyword evidence="1" id="KW-0812">Transmembrane</keyword>
<protein>
    <submittedName>
        <fullName evidence="2">ATP-dependent helicase</fullName>
    </submittedName>
</protein>
<evidence type="ECO:0000313" key="3">
    <source>
        <dbReference type="Proteomes" id="UP000265411"/>
    </source>
</evidence>
<dbReference type="NCBIfam" id="NF041600">
    <property type="entry name" value="cyt_ox_CcoM"/>
    <property type="match status" value="1"/>
</dbReference>
<keyword evidence="1" id="KW-1133">Transmembrane helix</keyword>
<keyword evidence="2" id="KW-0378">Hydrolase</keyword>
<name>A0A395R5K1_9PSED</name>
<dbReference type="InterPro" id="IPR048085">
    <property type="entry name" value="Cyt_ox_CcoM-like"/>
</dbReference>
<dbReference type="Proteomes" id="UP000265411">
    <property type="component" value="Unassembled WGS sequence"/>
</dbReference>
<reference evidence="2 3" key="1">
    <citation type="journal article" date="2018" name="Syst. Appl. Microbiol.">
        <title>Pseudomonas gallaeciensis sp. nov., isolated from crude-oil-contaminated intertidal sand samples after the Prestige oil spill.</title>
        <authorList>
            <person name="Mulet M."/>
            <person name="Sanchez D."/>
            <person name="Rodriguez A.C."/>
            <person name="Nogales B."/>
            <person name="Bosch R."/>
            <person name="Busquets A."/>
            <person name="Gomila M."/>
            <person name="Lalucat J."/>
            <person name="Garcia-Valdes E."/>
        </authorList>
    </citation>
    <scope>NUCLEOTIDE SEQUENCE [LARGE SCALE GENOMIC DNA]</scope>
    <source>
        <strain evidence="2 3">V113</strain>
    </source>
</reference>
<keyword evidence="3" id="KW-1185">Reference proteome</keyword>
<dbReference type="GO" id="GO:0004386">
    <property type="term" value="F:helicase activity"/>
    <property type="evidence" value="ECO:0007669"/>
    <property type="project" value="UniProtKB-KW"/>
</dbReference>
<proteinExistence type="predicted"/>
<sequence length="38" mass="4121">MYVDEAVIAGVITVGLMVAFLGGVGLFIWRDAHKKKSK</sequence>
<keyword evidence="2" id="KW-0347">Helicase</keyword>
<evidence type="ECO:0000313" key="2">
    <source>
        <dbReference type="EMBL" id="RGP55385.1"/>
    </source>
</evidence>
<keyword evidence="2" id="KW-0067">ATP-binding</keyword>